<organism evidence="5">
    <name type="scientific">mine drainage metagenome</name>
    <dbReference type="NCBI Taxonomy" id="410659"/>
    <lineage>
        <taxon>unclassified sequences</taxon>
        <taxon>metagenomes</taxon>
        <taxon>ecological metagenomes</taxon>
    </lineage>
</organism>
<reference evidence="5" key="1">
    <citation type="submission" date="2016-10" db="EMBL/GenBank/DDBJ databases">
        <title>Sequence of Gallionella enrichment culture.</title>
        <authorList>
            <person name="Poehlein A."/>
            <person name="Muehling M."/>
            <person name="Daniel R."/>
        </authorList>
    </citation>
    <scope>NUCLEOTIDE SEQUENCE</scope>
</reference>
<accession>A0A1J5TFJ7</accession>
<dbReference type="GO" id="GO:0016772">
    <property type="term" value="F:transferase activity, transferring phosphorus-containing groups"/>
    <property type="evidence" value="ECO:0007669"/>
    <property type="project" value="InterPro"/>
</dbReference>
<dbReference type="InterPro" id="IPR003594">
    <property type="entry name" value="HATPase_dom"/>
</dbReference>
<dbReference type="InterPro" id="IPR028082">
    <property type="entry name" value="Peripla_BP_I"/>
</dbReference>
<dbReference type="InterPro" id="IPR005467">
    <property type="entry name" value="His_kinase_dom"/>
</dbReference>
<evidence type="ECO:0000256" key="2">
    <source>
        <dbReference type="ARBA" id="ARBA00023125"/>
    </source>
</evidence>
<gene>
    <name evidence="5" type="primary">ascG_1</name>
    <name evidence="5" type="ORF">GALL_42520</name>
</gene>
<dbReference type="SUPFAM" id="SSF53822">
    <property type="entry name" value="Periplasmic binding protein-like I"/>
    <property type="match status" value="1"/>
</dbReference>
<dbReference type="Pfam" id="PF02518">
    <property type="entry name" value="HATPase_c"/>
    <property type="match status" value="1"/>
</dbReference>
<dbReference type="AlphaFoldDB" id="A0A1J5TFJ7"/>
<dbReference type="Pfam" id="PF13377">
    <property type="entry name" value="Peripla_BP_3"/>
    <property type="match status" value="1"/>
</dbReference>
<dbReference type="SUPFAM" id="SSF55874">
    <property type="entry name" value="ATPase domain of HSP90 chaperone/DNA topoisomerase II/histidine kinase"/>
    <property type="match status" value="1"/>
</dbReference>
<dbReference type="InterPro" id="IPR004358">
    <property type="entry name" value="Sig_transdc_His_kin-like_C"/>
</dbReference>
<sequence>MTIALVIQLEDPKMWLVARGALDAARRQQISLRILGLPSESVYATLTEDQLLKYFGPKALDCEGLAIASPGRALQDLALRLHREGKPVALLARRVADVPCVINNNTDAICTLVHSLVAKGHHSIAFLAGPGESIVGEERMSGYWQGLDECGLEVEESLLIRGDYSEQVAYEATKDALARDIRFTALIAVNDLSAFGAMRALAEAGMSPGADVEVSGFDNIPAAHWSQPPLSTFDTGLYQMGHEACTELCRMIRGEPFRPECVVPARFVPRLSTWESEGDSGRTQPLGADYLEHRFLYDSQLDLLQRDSHAAELLERLGQTSTSRESFLQTVRELLLEVDHLGLSPGCLYSLLGGSTGQVAPALGLVPRDILDAAVGLLTSAFLNEHTRQADTALRYHGATLHLRELPFAEAKETAIIEAMHRTVASLGIVRTGLFLAPSDDQGNAPRGVWYDWLSMAEGVRTPMSDEAYTPAWLEERQADRSWLTLPMLHGLESLGVVVVDAETDFLAHLPDLVRQFTLALRAARLQGALALANAELVETSRLAGLAEMATGVLHNIGNALNSVNTSCSLAIDLVRASKSPGVTRIARTLADKGPGLADFLAGDPKGAQVVPYLVQLGTHLDSEQRRMLAELEGLRGMIEHINEIVAAQQSHAQVSTLVEELSPLELLEFSLRLAEASLSRHRIRVSRDYADATNVRAQRQKVVQILTNLIRNAKEALDEVPEAERQLSLSVKPGRSGFVEIAVEDRGPGIEPANLVRIFNFGFTTKKGGHGYGLHNAALAAKEMGGALKAFSGGRGTGARFVLELPSA</sequence>
<keyword evidence="3" id="KW-0804">Transcription</keyword>
<dbReference type="Gene3D" id="3.30.565.10">
    <property type="entry name" value="Histidine kinase-like ATPase, C-terminal domain"/>
    <property type="match status" value="1"/>
</dbReference>
<evidence type="ECO:0000256" key="1">
    <source>
        <dbReference type="ARBA" id="ARBA00023015"/>
    </source>
</evidence>
<feature type="domain" description="Histidine kinase" evidence="4">
    <location>
        <begin position="628"/>
        <end position="809"/>
    </location>
</feature>
<dbReference type="InterPro" id="IPR046335">
    <property type="entry name" value="LacI/GalR-like_sensor"/>
</dbReference>
<dbReference type="Gene3D" id="3.40.50.2300">
    <property type="match status" value="2"/>
</dbReference>
<keyword evidence="1" id="KW-0805">Transcription regulation</keyword>
<dbReference type="GO" id="GO:0003700">
    <property type="term" value="F:DNA-binding transcription factor activity"/>
    <property type="evidence" value="ECO:0007669"/>
    <property type="project" value="TreeGrafter"/>
</dbReference>
<dbReference type="CDD" id="cd06267">
    <property type="entry name" value="PBP1_LacI_sugar_binding-like"/>
    <property type="match status" value="1"/>
</dbReference>
<dbReference type="PROSITE" id="PS50109">
    <property type="entry name" value="HIS_KIN"/>
    <property type="match status" value="1"/>
</dbReference>
<comment type="caution">
    <text evidence="5">The sequence shown here is derived from an EMBL/GenBank/DDBJ whole genome shotgun (WGS) entry which is preliminary data.</text>
</comment>
<keyword evidence="2" id="KW-0238">DNA-binding</keyword>
<dbReference type="PANTHER" id="PTHR30146">
    <property type="entry name" value="LACI-RELATED TRANSCRIPTIONAL REPRESSOR"/>
    <property type="match status" value="1"/>
</dbReference>
<evidence type="ECO:0000259" key="4">
    <source>
        <dbReference type="PROSITE" id="PS50109"/>
    </source>
</evidence>
<name>A0A1J5TFJ7_9ZZZZ</name>
<dbReference type="SMART" id="SM00387">
    <property type="entry name" value="HATPase_c"/>
    <property type="match status" value="1"/>
</dbReference>
<proteinExistence type="predicted"/>
<dbReference type="GO" id="GO:0000976">
    <property type="term" value="F:transcription cis-regulatory region binding"/>
    <property type="evidence" value="ECO:0007669"/>
    <property type="project" value="TreeGrafter"/>
</dbReference>
<dbReference type="InterPro" id="IPR036890">
    <property type="entry name" value="HATPase_C_sf"/>
</dbReference>
<dbReference type="PRINTS" id="PR00344">
    <property type="entry name" value="BCTRLSENSOR"/>
</dbReference>
<dbReference type="PANTHER" id="PTHR30146:SF109">
    <property type="entry name" value="HTH-TYPE TRANSCRIPTIONAL REGULATOR GALS"/>
    <property type="match status" value="1"/>
</dbReference>
<evidence type="ECO:0000313" key="5">
    <source>
        <dbReference type="EMBL" id="OIR15133.1"/>
    </source>
</evidence>
<protein>
    <submittedName>
        <fullName evidence="5">HTH-type transcriptional regulator AscG</fullName>
    </submittedName>
</protein>
<dbReference type="EMBL" id="MLJW01000010">
    <property type="protein sequence ID" value="OIR15133.1"/>
    <property type="molecule type" value="Genomic_DNA"/>
</dbReference>
<evidence type="ECO:0000256" key="3">
    <source>
        <dbReference type="ARBA" id="ARBA00023163"/>
    </source>
</evidence>